<dbReference type="RefSeq" id="WP_152155994.1">
    <property type="nucleotide sequence ID" value="NZ_QMDY01000002.1"/>
</dbReference>
<evidence type="ECO:0000256" key="2">
    <source>
        <dbReference type="SAM" id="MobiDB-lite"/>
    </source>
</evidence>
<protein>
    <submittedName>
        <fullName evidence="4">ABC transporter substrate-binding protein</fullName>
    </submittedName>
</protein>
<name>A0A5N5UKA0_9EURY</name>
<dbReference type="SUPFAM" id="SSF53807">
    <property type="entry name" value="Helical backbone' metal receptor"/>
    <property type="match status" value="1"/>
</dbReference>
<dbReference type="InterPro" id="IPR026469">
    <property type="entry name" value="Peripla_PGF_1"/>
</dbReference>
<accession>A0A5N5UKA0</accession>
<dbReference type="PANTHER" id="PTHR30535:SF34">
    <property type="entry name" value="MOLYBDATE-BINDING PROTEIN MOLA"/>
    <property type="match status" value="1"/>
</dbReference>
<evidence type="ECO:0000259" key="3">
    <source>
        <dbReference type="PROSITE" id="PS50983"/>
    </source>
</evidence>
<dbReference type="NCBIfam" id="TIGR04281">
    <property type="entry name" value="peripla_PGF_1"/>
    <property type="match status" value="1"/>
</dbReference>
<sequence>MQQRLTLLVAMLVLAAAIPTGVAGATAQTQQEDCSFPYTVTDASGTEITLDERPDRITTLNPSAAQTVWELGGSEQVVGVTVNADYLDGFDAKTSVTASDGFGISVERVVGTEPDLVLAPNASRTETVRALRDAGITVYQFAAAETLEDVTEKTTQIARLTGHCEAAVEVNAWMEANVEAARTATADVERPSVLYPIGSGYVANTNTFISAMIEASGGTNVLGEFDYEIGYPQVSDEIILQANPEVLLVNSRGSGLQTQEPYASTTAGQNNATVVINTDYLNQPAPRSVVFAVRNMTEGFHPDVETSFVARSEVTVATATPTPTATATDLSEPTTSSETTATTTTGEQPGFGVVAALLAVGALVLARRE</sequence>
<feature type="region of interest" description="Disordered" evidence="2">
    <location>
        <begin position="319"/>
        <end position="347"/>
    </location>
</feature>
<gene>
    <name evidence="4" type="ORF">DP108_03740</name>
</gene>
<dbReference type="InterPro" id="IPR050902">
    <property type="entry name" value="ABC_Transporter_SBP"/>
</dbReference>
<dbReference type="InterPro" id="IPR054828">
    <property type="entry name" value="Vit_B12_bind_prot"/>
</dbReference>
<reference evidence="4 5" key="1">
    <citation type="submission" date="2019-10" db="EMBL/GenBank/DDBJ databases">
        <title>Unraveling microbial dark matter from salterns through culturing: the case of the genus Halosegnis.</title>
        <authorList>
            <person name="Duran-Viseras A."/>
            <person name="Andrei A.-S."/>
            <person name="Vera-Gargallo B."/>
            <person name="Ghai R."/>
            <person name="Sanchez-Porro C."/>
            <person name="Ventosa A."/>
        </authorList>
    </citation>
    <scope>NUCLEOTIDE SEQUENCE [LARGE SCALE GENOMIC DNA]</scope>
    <source>
        <strain evidence="4 5">F19-13</strain>
    </source>
</reference>
<dbReference type="InterPro" id="IPR002491">
    <property type="entry name" value="ABC_transptr_periplasmic_BD"/>
</dbReference>
<evidence type="ECO:0000313" key="4">
    <source>
        <dbReference type="EMBL" id="KAB7519232.1"/>
    </source>
</evidence>
<evidence type="ECO:0000256" key="1">
    <source>
        <dbReference type="ARBA" id="ARBA00022729"/>
    </source>
</evidence>
<dbReference type="Proteomes" id="UP000326207">
    <property type="component" value="Unassembled WGS sequence"/>
</dbReference>
<evidence type="ECO:0000313" key="5">
    <source>
        <dbReference type="Proteomes" id="UP000326207"/>
    </source>
</evidence>
<dbReference type="GO" id="GO:0071281">
    <property type="term" value="P:cellular response to iron ion"/>
    <property type="evidence" value="ECO:0007669"/>
    <property type="project" value="TreeGrafter"/>
</dbReference>
<dbReference type="Pfam" id="PF01497">
    <property type="entry name" value="Peripla_BP_2"/>
    <property type="match status" value="1"/>
</dbReference>
<proteinExistence type="predicted"/>
<dbReference type="NCBIfam" id="NF038402">
    <property type="entry name" value="TroA_like"/>
    <property type="match status" value="1"/>
</dbReference>
<keyword evidence="1" id="KW-0732">Signal</keyword>
<dbReference type="PANTHER" id="PTHR30535">
    <property type="entry name" value="VITAMIN B12-BINDING PROTEIN"/>
    <property type="match status" value="1"/>
</dbReference>
<organism evidence="4 5">
    <name type="scientific">Halosegnis rubeus</name>
    <dbReference type="NCBI Taxonomy" id="2212850"/>
    <lineage>
        <taxon>Archaea</taxon>
        <taxon>Methanobacteriati</taxon>
        <taxon>Methanobacteriota</taxon>
        <taxon>Stenosarchaea group</taxon>
        <taxon>Halobacteria</taxon>
        <taxon>Halobacteriales</taxon>
        <taxon>Natronomonadaceae</taxon>
        <taxon>Halosegnis</taxon>
    </lineage>
</organism>
<dbReference type="AlphaFoldDB" id="A0A5N5UKA0"/>
<dbReference type="PROSITE" id="PS50983">
    <property type="entry name" value="FE_B12_PBP"/>
    <property type="match status" value="1"/>
</dbReference>
<comment type="caution">
    <text evidence="4">The sequence shown here is derived from an EMBL/GenBank/DDBJ whole genome shotgun (WGS) entry which is preliminary data.</text>
</comment>
<feature type="domain" description="Fe/B12 periplasmic-binding" evidence="3">
    <location>
        <begin position="56"/>
        <end position="304"/>
    </location>
</feature>
<dbReference type="Gene3D" id="3.40.50.1980">
    <property type="entry name" value="Nitrogenase molybdenum iron protein domain"/>
    <property type="match status" value="2"/>
</dbReference>
<dbReference type="EMBL" id="QMDY01000002">
    <property type="protein sequence ID" value="KAB7519232.1"/>
    <property type="molecule type" value="Genomic_DNA"/>
</dbReference>